<protein>
    <recommendedName>
        <fullName evidence="6">Flagellar FliJ protein</fullName>
    </recommendedName>
</protein>
<evidence type="ECO:0000313" key="5">
    <source>
        <dbReference type="Proteomes" id="UP000254040"/>
    </source>
</evidence>
<dbReference type="RefSeq" id="WP_028383876.1">
    <property type="nucleotide sequence ID" value="NZ_CAAAJG010000030.1"/>
</dbReference>
<dbReference type="Proteomes" id="UP000054985">
    <property type="component" value="Unassembled WGS sequence"/>
</dbReference>
<evidence type="ECO:0000313" key="4">
    <source>
        <dbReference type="Proteomes" id="UP000054985"/>
    </source>
</evidence>
<dbReference type="EMBL" id="UGOG01000001">
    <property type="protein sequence ID" value="STX62330.1"/>
    <property type="molecule type" value="Genomic_DNA"/>
</dbReference>
<feature type="coiled-coil region" evidence="1">
    <location>
        <begin position="9"/>
        <end position="43"/>
    </location>
</feature>
<sequence length="138" mass="16272">MSQTLTALMTRLTWQNNELSIHLQAAEDESRIVMQQILELEHTINQSCITSMSINPELEINKLNFLTQQQEKKDELVMILKNHQALEAKLKDKLLRIKTEIKMLEQYMEREQDASRQHQIKSQEGALEEWVLQNRKSV</sequence>
<dbReference type="OrthoDB" id="5651787at2"/>
<evidence type="ECO:0000313" key="3">
    <source>
        <dbReference type="EMBL" id="STX62330.1"/>
    </source>
</evidence>
<keyword evidence="4" id="KW-1185">Reference proteome</keyword>
<reference evidence="2 4" key="1">
    <citation type="submission" date="2015-11" db="EMBL/GenBank/DDBJ databases">
        <title>Genomic analysis of 38 Legionella species identifies large and diverse effector repertoires.</title>
        <authorList>
            <person name="Burstein D."/>
            <person name="Amaro F."/>
            <person name="Zusman T."/>
            <person name="Lifshitz Z."/>
            <person name="Cohen O."/>
            <person name="Gilbert J.A."/>
            <person name="Pupko T."/>
            <person name="Shuman H.A."/>
            <person name="Segal G."/>
        </authorList>
    </citation>
    <scope>NUCLEOTIDE SEQUENCE [LARGE SCALE GENOMIC DNA]</scope>
    <source>
        <strain evidence="2 4">ATCC 43877</strain>
    </source>
</reference>
<proteinExistence type="predicted"/>
<gene>
    <name evidence="2" type="ORF">Lmor_0746</name>
    <name evidence="3" type="ORF">NCTC12239_01252</name>
</gene>
<dbReference type="EMBL" id="LNYN01000014">
    <property type="protein sequence ID" value="KTD35299.1"/>
    <property type="molecule type" value="Genomic_DNA"/>
</dbReference>
<dbReference type="AlphaFoldDB" id="A0A378JWC1"/>
<dbReference type="STRING" id="39962.Lmor_0746"/>
<evidence type="ECO:0000256" key="1">
    <source>
        <dbReference type="SAM" id="Coils"/>
    </source>
</evidence>
<keyword evidence="1" id="KW-0175">Coiled coil</keyword>
<dbReference type="Proteomes" id="UP000254040">
    <property type="component" value="Unassembled WGS sequence"/>
</dbReference>
<reference evidence="3 5" key="2">
    <citation type="submission" date="2018-06" db="EMBL/GenBank/DDBJ databases">
        <authorList>
            <consortium name="Pathogen Informatics"/>
            <person name="Doyle S."/>
        </authorList>
    </citation>
    <scope>NUCLEOTIDE SEQUENCE [LARGE SCALE GENOMIC DNA]</scope>
    <source>
        <strain evidence="3 5">NCTC12239</strain>
    </source>
</reference>
<evidence type="ECO:0000313" key="2">
    <source>
        <dbReference type="EMBL" id="KTD35299.1"/>
    </source>
</evidence>
<name>A0A378JWC1_9GAMM</name>
<organism evidence="3 5">
    <name type="scientific">Legionella moravica</name>
    <dbReference type="NCBI Taxonomy" id="39962"/>
    <lineage>
        <taxon>Bacteria</taxon>
        <taxon>Pseudomonadati</taxon>
        <taxon>Pseudomonadota</taxon>
        <taxon>Gammaproteobacteria</taxon>
        <taxon>Legionellales</taxon>
        <taxon>Legionellaceae</taxon>
        <taxon>Legionella</taxon>
    </lineage>
</organism>
<evidence type="ECO:0008006" key="6">
    <source>
        <dbReference type="Google" id="ProtNLM"/>
    </source>
</evidence>
<accession>A0A378JWC1</accession>